<dbReference type="PANTHER" id="PTHR10000:SF25">
    <property type="entry name" value="PHOSPHATASE YKRA-RELATED"/>
    <property type="match status" value="1"/>
</dbReference>
<organism evidence="1 2">
    <name type="scientific">Candidatus Monoglobus merdigallinarum</name>
    <dbReference type="NCBI Taxonomy" id="2838698"/>
    <lineage>
        <taxon>Bacteria</taxon>
        <taxon>Bacillati</taxon>
        <taxon>Bacillota</taxon>
        <taxon>Clostridia</taxon>
        <taxon>Monoglobales</taxon>
        <taxon>Monoglobaceae</taxon>
        <taxon>Monoglobus</taxon>
    </lineage>
</organism>
<dbReference type="AlphaFoldDB" id="A0A9D1PS32"/>
<dbReference type="PANTHER" id="PTHR10000">
    <property type="entry name" value="PHOSPHOSERINE PHOSPHATASE"/>
    <property type="match status" value="1"/>
</dbReference>
<dbReference type="Pfam" id="PF08282">
    <property type="entry name" value="Hydrolase_3"/>
    <property type="match status" value="1"/>
</dbReference>
<accession>A0A9D1PS32</accession>
<name>A0A9D1PS32_9FIRM</name>
<reference evidence="1" key="1">
    <citation type="journal article" date="2021" name="PeerJ">
        <title>Extensive microbial diversity within the chicken gut microbiome revealed by metagenomics and culture.</title>
        <authorList>
            <person name="Gilroy R."/>
            <person name="Ravi A."/>
            <person name="Getino M."/>
            <person name="Pursley I."/>
            <person name="Horton D.L."/>
            <person name="Alikhan N.F."/>
            <person name="Baker D."/>
            <person name="Gharbi K."/>
            <person name="Hall N."/>
            <person name="Watson M."/>
            <person name="Adriaenssens E.M."/>
            <person name="Foster-Nyarko E."/>
            <person name="Jarju S."/>
            <person name="Secka A."/>
            <person name="Antonio M."/>
            <person name="Oren A."/>
            <person name="Chaudhuri R.R."/>
            <person name="La Ragione R."/>
            <person name="Hildebrand F."/>
            <person name="Pallen M.J."/>
        </authorList>
    </citation>
    <scope>NUCLEOTIDE SEQUENCE</scope>
    <source>
        <strain evidence="1">5790</strain>
    </source>
</reference>
<dbReference type="Gene3D" id="3.30.1240.10">
    <property type="match status" value="1"/>
</dbReference>
<dbReference type="InterPro" id="IPR000150">
    <property type="entry name" value="Cof"/>
</dbReference>
<evidence type="ECO:0000313" key="2">
    <source>
        <dbReference type="Proteomes" id="UP000824162"/>
    </source>
</evidence>
<reference evidence="1" key="2">
    <citation type="submission" date="2021-04" db="EMBL/GenBank/DDBJ databases">
        <authorList>
            <person name="Gilroy R."/>
        </authorList>
    </citation>
    <scope>NUCLEOTIDE SEQUENCE</scope>
    <source>
        <strain evidence="1">5790</strain>
    </source>
</reference>
<dbReference type="SFLD" id="SFLDS00003">
    <property type="entry name" value="Haloacid_Dehalogenase"/>
    <property type="match status" value="1"/>
</dbReference>
<sequence>MKKYNGAVFFDFDGTLVDEKEHIYIPTDETKRSIEKLKSNGYMTCIATGRARCYIPKTGIDFDCYVTSNGACVSVDGEYILNDTMDSADLSELIDFFDKNDYGYIIENDTECYYSKTNQDSFIRMMENFNISMNCFLPFDGRADRINANKMMFTYNDDKSFCELKERFGDKYNITRHRSNPSGDLVKKQTNKAQGIRAVAKAFDLSLSDTYAFGDGENDVEMISAAGNGIVMGRHAKALEALPAYITETVINEGVTLALKKFDLI</sequence>
<dbReference type="Proteomes" id="UP000824162">
    <property type="component" value="Unassembled WGS sequence"/>
</dbReference>
<dbReference type="GO" id="GO:0005829">
    <property type="term" value="C:cytosol"/>
    <property type="evidence" value="ECO:0007669"/>
    <property type="project" value="TreeGrafter"/>
</dbReference>
<dbReference type="SFLD" id="SFLDG01140">
    <property type="entry name" value="C2.B:_Phosphomannomutase_and_P"/>
    <property type="match status" value="1"/>
</dbReference>
<dbReference type="EMBL" id="DXIJ01000135">
    <property type="protein sequence ID" value="HIV86393.1"/>
    <property type="molecule type" value="Genomic_DNA"/>
</dbReference>
<proteinExistence type="predicted"/>
<keyword evidence="1" id="KW-0378">Hydrolase</keyword>
<gene>
    <name evidence="1" type="ORF">H9900_06275</name>
</gene>
<dbReference type="SUPFAM" id="SSF56784">
    <property type="entry name" value="HAD-like"/>
    <property type="match status" value="1"/>
</dbReference>
<dbReference type="InterPro" id="IPR006379">
    <property type="entry name" value="HAD-SF_hydro_IIB"/>
</dbReference>
<dbReference type="InterPro" id="IPR036412">
    <property type="entry name" value="HAD-like_sf"/>
</dbReference>
<dbReference type="Gene3D" id="3.40.50.1000">
    <property type="entry name" value="HAD superfamily/HAD-like"/>
    <property type="match status" value="1"/>
</dbReference>
<evidence type="ECO:0000313" key="1">
    <source>
        <dbReference type="EMBL" id="HIV86393.1"/>
    </source>
</evidence>
<dbReference type="GO" id="GO:0016791">
    <property type="term" value="F:phosphatase activity"/>
    <property type="evidence" value="ECO:0007669"/>
    <property type="project" value="UniProtKB-ARBA"/>
</dbReference>
<dbReference type="InterPro" id="IPR023214">
    <property type="entry name" value="HAD_sf"/>
</dbReference>
<comment type="caution">
    <text evidence="1">The sequence shown here is derived from an EMBL/GenBank/DDBJ whole genome shotgun (WGS) entry which is preliminary data.</text>
</comment>
<dbReference type="NCBIfam" id="TIGR01484">
    <property type="entry name" value="HAD-SF-IIB"/>
    <property type="match status" value="1"/>
</dbReference>
<protein>
    <submittedName>
        <fullName evidence="1">HAD family hydrolase</fullName>
    </submittedName>
</protein>
<dbReference type="NCBIfam" id="TIGR00099">
    <property type="entry name" value="Cof-subfamily"/>
    <property type="match status" value="1"/>
</dbReference>
<dbReference type="GO" id="GO:0000287">
    <property type="term" value="F:magnesium ion binding"/>
    <property type="evidence" value="ECO:0007669"/>
    <property type="project" value="TreeGrafter"/>
</dbReference>